<dbReference type="EMBL" id="SZUA01000002">
    <property type="protein sequence ID" value="TKR30638.1"/>
    <property type="molecule type" value="Genomic_DNA"/>
</dbReference>
<dbReference type="GO" id="GO:0005507">
    <property type="term" value="F:copper ion binding"/>
    <property type="evidence" value="ECO:0007669"/>
    <property type="project" value="TreeGrafter"/>
</dbReference>
<name>A0A4U5JQC0_9GAMM</name>
<comment type="caution">
    <text evidence="2">The sequence shown here is derived from an EMBL/GenBank/DDBJ whole genome shotgun (WGS) entry which is preliminary data.</text>
</comment>
<evidence type="ECO:0000256" key="1">
    <source>
        <dbReference type="ARBA" id="ARBA00010169"/>
    </source>
</evidence>
<keyword evidence="3" id="KW-1185">Reference proteome</keyword>
<gene>
    <name evidence="2" type="ORF">FCE95_11040</name>
</gene>
<dbReference type="GO" id="GO:0010038">
    <property type="term" value="P:response to metal ion"/>
    <property type="evidence" value="ECO:0007669"/>
    <property type="project" value="InterPro"/>
</dbReference>
<accession>A0A4U5JQC0</accession>
<dbReference type="SUPFAM" id="SSF54913">
    <property type="entry name" value="GlnB-like"/>
    <property type="match status" value="1"/>
</dbReference>
<sequence length="160" mass="17951">MRARTARARRRRCRRDGARRLAQGAPGPVGISSEACEYAVGYPIRPFRRRNNLSALVCLCACPDPETAGRIAAALVEERLAACVNLLSGMRSVYRWQGKIESAEETLLLIKTTTDRLKRVSERIVELHPYELPEVIAVETAGGWPAYLDWIAAQTREEDR</sequence>
<dbReference type="OrthoDB" id="37622at2"/>
<dbReference type="Proteomes" id="UP000308707">
    <property type="component" value="Unassembled WGS sequence"/>
</dbReference>
<evidence type="ECO:0000313" key="3">
    <source>
        <dbReference type="Proteomes" id="UP000308707"/>
    </source>
</evidence>
<dbReference type="PANTHER" id="PTHR23419">
    <property type="entry name" value="DIVALENT CATION TOLERANCE CUTA-RELATED"/>
    <property type="match status" value="1"/>
</dbReference>
<dbReference type="InterPro" id="IPR015867">
    <property type="entry name" value="N-reg_PII/ATP_PRibTrfase_C"/>
</dbReference>
<proteinExistence type="inferred from homology"/>
<comment type="similarity">
    <text evidence="1">Belongs to the CutA family.</text>
</comment>
<dbReference type="Pfam" id="PF03091">
    <property type="entry name" value="CutA1"/>
    <property type="match status" value="1"/>
</dbReference>
<dbReference type="InterPro" id="IPR011322">
    <property type="entry name" value="N-reg_PII-like_a/b"/>
</dbReference>
<dbReference type="Gene3D" id="3.30.70.120">
    <property type="match status" value="1"/>
</dbReference>
<dbReference type="AlphaFoldDB" id="A0A4U5JQC0"/>
<protein>
    <submittedName>
        <fullName evidence="2">Divalent-cation tolerance protein CutA</fullName>
    </submittedName>
</protein>
<reference evidence="2 3" key="1">
    <citation type="submission" date="2019-04" db="EMBL/GenBank/DDBJ databases">
        <title>Reference strain of H23.</title>
        <authorList>
            <person name="Luo X."/>
        </authorList>
    </citation>
    <scope>NUCLEOTIDE SEQUENCE [LARGE SCALE GENOMIC DNA]</scope>
    <source>
        <strain evidence="2 3">H23</strain>
    </source>
</reference>
<dbReference type="InterPro" id="IPR004323">
    <property type="entry name" value="Ion_tolerance_CutA"/>
</dbReference>
<organism evidence="2 3">
    <name type="scientific">Luteimonas gilva</name>
    <dbReference type="NCBI Taxonomy" id="2572684"/>
    <lineage>
        <taxon>Bacteria</taxon>
        <taxon>Pseudomonadati</taxon>
        <taxon>Pseudomonadota</taxon>
        <taxon>Gammaproteobacteria</taxon>
        <taxon>Lysobacterales</taxon>
        <taxon>Lysobacteraceae</taxon>
        <taxon>Luteimonas</taxon>
    </lineage>
</organism>
<dbReference type="PANTHER" id="PTHR23419:SF8">
    <property type="entry name" value="FI09726P"/>
    <property type="match status" value="1"/>
</dbReference>
<evidence type="ECO:0000313" key="2">
    <source>
        <dbReference type="EMBL" id="TKR30638.1"/>
    </source>
</evidence>